<dbReference type="AlphaFoldDB" id="A0A8H4CV83"/>
<feature type="region of interest" description="Disordered" evidence="1">
    <location>
        <begin position="493"/>
        <end position="517"/>
    </location>
</feature>
<evidence type="ECO:0000313" key="2">
    <source>
        <dbReference type="EMBL" id="KAF3810615.1"/>
    </source>
</evidence>
<evidence type="ECO:0000256" key="1">
    <source>
        <dbReference type="SAM" id="MobiDB-lite"/>
    </source>
</evidence>
<reference evidence="2" key="1">
    <citation type="journal article" date="2020" name="Phytopathology">
        <title>Genome sequence and comparative analysis of Colletotrichum gloeosporioides isolated from Liriodendron leaves.</title>
        <authorList>
            <person name="Fu F.F."/>
            <person name="Hao Z."/>
            <person name="Wang P."/>
            <person name="Lu Y."/>
            <person name="Xue L.J."/>
            <person name="Wei G."/>
            <person name="Tian Y."/>
            <person name="Baishi H."/>
            <person name="Xu H."/>
            <person name="Shi J."/>
            <person name="Cheng T."/>
            <person name="Wang G."/>
            <person name="Yi Y."/>
            <person name="Chen J."/>
        </authorList>
    </citation>
    <scope>NUCLEOTIDE SEQUENCE</scope>
    <source>
        <strain evidence="2">Lc1</strain>
    </source>
</reference>
<keyword evidence="3" id="KW-1185">Reference proteome</keyword>
<comment type="caution">
    <text evidence="2">The sequence shown here is derived from an EMBL/GenBank/DDBJ whole genome shotgun (WGS) entry which is preliminary data.</text>
</comment>
<name>A0A8H4CV83_COLGL</name>
<dbReference type="GeneID" id="69020973"/>
<sequence>MTYVDGLGTISTNLRNRLRRFYDALVFLSSLIEACKVNGQTRAHNEGYEPSDNPNMVLECFINKLAQVCDNVPFGDTVTSVAITVHNYDGLLYTFASNRQTAEGANKARDFVRRLLNDMGRASLDQVKDDPHSPLFHGALQQILEFHDKRVQAYRDKLLKSISACIVDCDASDSNEMTENDTLVHAAATLRASLVYENIIERVRAGRMNESERWCDLSHFVGRLASYLGMVRAIIIARRRIPELFEKFNIVFLPSSTPLPNPITCLQPSTMTAAKRRSLRTAKAIISRMVSESAEISKYQGYAEELQRCGLDELISKECANVSFHPTVHCEILVLDWLCGQHPTGTASIPFFRDFRYIGCSKPTCRLCEYYFAAHRSGIQVRRGHKNVYLNWIVPNVTHESPEWAKEKDSLIDKVLGGVRRDALSALEEKVTDHKRWDSNTFSYQQTFQSLASTSVRGADLASVMSLLSIAEGEPSRRLQRSVIVDDDSWSVAGHADQEAEDSDDDGGALLFSGRRR</sequence>
<dbReference type="PANTHER" id="PTHR42037">
    <property type="match status" value="1"/>
</dbReference>
<proteinExistence type="predicted"/>
<reference evidence="2" key="2">
    <citation type="submission" date="2020-03" db="EMBL/GenBank/DDBJ databases">
        <authorList>
            <person name="Fu F.-F."/>
            <person name="Chen J."/>
        </authorList>
    </citation>
    <scope>NUCLEOTIDE SEQUENCE</scope>
    <source>
        <strain evidence="2">Lc1</strain>
    </source>
</reference>
<dbReference type="Pfam" id="PF14441">
    <property type="entry name" value="OTT_1508_deam"/>
    <property type="match status" value="1"/>
</dbReference>
<accession>A0A8H4CV83</accession>
<organism evidence="2 3">
    <name type="scientific">Colletotrichum gloeosporioides</name>
    <name type="common">Anthracnose fungus</name>
    <name type="synonym">Glomerella cingulata</name>
    <dbReference type="NCBI Taxonomy" id="474922"/>
    <lineage>
        <taxon>Eukaryota</taxon>
        <taxon>Fungi</taxon>
        <taxon>Dikarya</taxon>
        <taxon>Ascomycota</taxon>
        <taxon>Pezizomycotina</taxon>
        <taxon>Sordariomycetes</taxon>
        <taxon>Hypocreomycetidae</taxon>
        <taxon>Glomerellales</taxon>
        <taxon>Glomerellaceae</taxon>
        <taxon>Colletotrichum</taxon>
        <taxon>Colletotrichum gloeosporioides species complex</taxon>
    </lineage>
</organism>
<protein>
    <submittedName>
        <fullName evidence="2">Uncharacterized protein</fullName>
    </submittedName>
</protein>
<dbReference type="Proteomes" id="UP000613401">
    <property type="component" value="Unassembled WGS sequence"/>
</dbReference>
<dbReference type="EMBL" id="WVTB01000011">
    <property type="protein sequence ID" value="KAF3810615.1"/>
    <property type="molecule type" value="Genomic_DNA"/>
</dbReference>
<dbReference type="RefSeq" id="XP_045269774.1">
    <property type="nucleotide sequence ID" value="XM_045413703.1"/>
</dbReference>
<gene>
    <name evidence="2" type="ORF">GCG54_00013857</name>
</gene>
<dbReference type="PANTHER" id="PTHR42037:SF1">
    <property type="match status" value="1"/>
</dbReference>
<dbReference type="InterPro" id="IPR027796">
    <property type="entry name" value="OTT_1508_deam-like"/>
</dbReference>
<evidence type="ECO:0000313" key="3">
    <source>
        <dbReference type="Proteomes" id="UP000613401"/>
    </source>
</evidence>